<keyword evidence="6" id="KW-1185">Reference proteome</keyword>
<evidence type="ECO:0000256" key="2">
    <source>
        <dbReference type="ARBA" id="ARBA00022833"/>
    </source>
</evidence>
<feature type="coiled-coil region" evidence="4">
    <location>
        <begin position="23"/>
        <end position="57"/>
    </location>
</feature>
<keyword evidence="1 3" id="KW-0863">Zinc-finger</keyword>
<evidence type="ECO:0000313" key="6">
    <source>
        <dbReference type="Proteomes" id="UP000694865"/>
    </source>
</evidence>
<dbReference type="InterPro" id="IPR036361">
    <property type="entry name" value="SAP_dom_sf"/>
</dbReference>
<dbReference type="PRINTS" id="PR01210">
    <property type="entry name" value="GGTRANSPTASE"/>
</dbReference>
<dbReference type="NCBIfam" id="TIGR00066">
    <property type="entry name" value="g_glut_trans"/>
    <property type="match status" value="1"/>
</dbReference>
<dbReference type="Gene3D" id="1.10.246.130">
    <property type="match status" value="1"/>
</dbReference>
<dbReference type="SUPFAM" id="SSF56235">
    <property type="entry name" value="N-terminal nucleophile aminohydrolases (Ntn hydrolases)"/>
    <property type="match status" value="1"/>
</dbReference>
<sequence length="762" mass="84180">MTIRQLKEILATNFVDFKGCCEKWELVERVKRLFKEKNELRQKADEILNENEEHSNSSSGANDSNFDELCKICMSSPIDCVLLECGHMVTCTKCGKRMAECPPPPDSRPARQRASISDLSEINDIDNMTIRQLKEILATNFVDFKGCCEKWELVERVKRLFKEKNELRQKADEILNENEVLVLVCIGLAIGLIVSVTAGQDKTISVGVSDDITTTQESTKLPGQVEGRDAYEHAAVASDAAVCSIIGREALQDGGHAVDAAIAVHLCNGVVQCHGSGIGGGGFMTVYNRYHKTAEIIDARETAPGEATQFMFLNHSSVVGGLSIGVPGEIAGYWMAHQRFGKLPWERLFQPTIDMMENGIIMTEAQFYFVTKNEDIVRNNTILSTIFVKDNGQLVRTGEHFTMPLLTETFKKIAAGGERVFYNGDLSQQIVSEIQAAGGIITLEDLKLYSPVRRQPVTIKLNDNTMYSPPPPSSGVVLQLILNILEGFNFTRESISKVDEAILTYHRVLEAFKLSYARRTELGDTSFVDIRELVESMQTGQLAEELRSRITDTMTHKTQYYGGIYSQIDDAGTSHICILDEHGNAVSMTSTINYDFGSQVVGNVTGIIYNDEMDDFSTPGLTNTWGYEPSPANYITPGKRPLSSMSPSIIVDKTGDVVMMAGASGGSRIISSMSLAIINAMWFGDSLEEAIMRPRIHHQLLPTEAGYQPQLNQQIIEGLQSKGHVMYVMGSDAEQAVQGILRRGGWIYGFSDERKGGKSAGY</sequence>
<dbReference type="Gene3D" id="3.30.40.10">
    <property type="entry name" value="Zinc/RING finger domain, C3HC4 (zinc finger)"/>
    <property type="match status" value="1"/>
</dbReference>
<protein>
    <submittedName>
        <fullName evidence="7">Gamma-glutamyltranspeptidase 1-like</fullName>
    </submittedName>
</protein>
<organism evidence="6 7">
    <name type="scientific">Saccoglossus kowalevskii</name>
    <name type="common">Acorn worm</name>
    <dbReference type="NCBI Taxonomy" id="10224"/>
    <lineage>
        <taxon>Eukaryota</taxon>
        <taxon>Metazoa</taxon>
        <taxon>Hemichordata</taxon>
        <taxon>Enteropneusta</taxon>
        <taxon>Harrimaniidae</taxon>
        <taxon>Saccoglossus</taxon>
    </lineage>
</organism>
<dbReference type="GeneID" id="100372526"/>
<dbReference type="InterPro" id="IPR001841">
    <property type="entry name" value="Znf_RING"/>
</dbReference>
<dbReference type="PANTHER" id="PTHR11686:SF9">
    <property type="entry name" value="RE13973P"/>
    <property type="match status" value="1"/>
</dbReference>
<keyword evidence="2" id="KW-0862">Zinc</keyword>
<gene>
    <name evidence="7" type="primary">LOC100372526</name>
</gene>
<reference evidence="7" key="1">
    <citation type="submission" date="2025-08" db="UniProtKB">
        <authorList>
            <consortium name="RefSeq"/>
        </authorList>
    </citation>
    <scope>IDENTIFICATION</scope>
    <source>
        <tissue evidence="7">Testes</tissue>
    </source>
</reference>
<dbReference type="PROSITE" id="PS50089">
    <property type="entry name" value="ZF_RING_2"/>
    <property type="match status" value="1"/>
</dbReference>
<proteinExistence type="predicted"/>
<keyword evidence="1 3" id="KW-0479">Metal-binding</keyword>
<accession>A0ABM0GS09</accession>
<dbReference type="Gene3D" id="3.60.20.40">
    <property type="match status" value="1"/>
</dbReference>
<evidence type="ECO:0000313" key="7">
    <source>
        <dbReference type="RefSeq" id="XP_002736062.1"/>
    </source>
</evidence>
<dbReference type="InterPro" id="IPR013083">
    <property type="entry name" value="Znf_RING/FYVE/PHD"/>
</dbReference>
<dbReference type="Gene3D" id="1.10.720.30">
    <property type="entry name" value="SAP domain"/>
    <property type="match status" value="1"/>
</dbReference>
<dbReference type="Pfam" id="PF01019">
    <property type="entry name" value="G_glu_transpept"/>
    <property type="match status" value="1"/>
</dbReference>
<keyword evidence="4" id="KW-0175">Coiled coil</keyword>
<feature type="coiled-coil region" evidence="4">
    <location>
        <begin position="150"/>
        <end position="177"/>
    </location>
</feature>
<dbReference type="Pfam" id="PF22968">
    <property type="entry name" value="RNF34L-like_3rd"/>
    <property type="match status" value="2"/>
</dbReference>
<dbReference type="SUPFAM" id="SSF68906">
    <property type="entry name" value="SAP domain"/>
    <property type="match status" value="1"/>
</dbReference>
<evidence type="ECO:0000256" key="3">
    <source>
        <dbReference type="PROSITE-ProRule" id="PRU00175"/>
    </source>
</evidence>
<dbReference type="PANTHER" id="PTHR11686">
    <property type="entry name" value="GAMMA GLUTAMYL TRANSPEPTIDASE"/>
    <property type="match status" value="1"/>
</dbReference>
<dbReference type="InterPro" id="IPR029055">
    <property type="entry name" value="Ntn_hydrolases_N"/>
</dbReference>
<dbReference type="InterPro" id="IPR055111">
    <property type="entry name" value="RNF34_RFFL_HeH"/>
</dbReference>
<evidence type="ECO:0000256" key="1">
    <source>
        <dbReference type="ARBA" id="ARBA00022771"/>
    </source>
</evidence>
<dbReference type="InterPro" id="IPR000101">
    <property type="entry name" value="GGT_peptidase"/>
</dbReference>
<dbReference type="InterPro" id="IPR043137">
    <property type="entry name" value="GGT_ssub_C"/>
</dbReference>
<name>A0ABM0GS09_SACKO</name>
<dbReference type="Pfam" id="PF13920">
    <property type="entry name" value="zf-C3HC4_3"/>
    <property type="match status" value="1"/>
</dbReference>
<feature type="domain" description="RING-type" evidence="5">
    <location>
        <begin position="70"/>
        <end position="102"/>
    </location>
</feature>
<dbReference type="RefSeq" id="XP_002736062.1">
    <property type="nucleotide sequence ID" value="XM_002736016.1"/>
</dbReference>
<dbReference type="Proteomes" id="UP000694865">
    <property type="component" value="Unplaced"/>
</dbReference>
<evidence type="ECO:0000256" key="4">
    <source>
        <dbReference type="SAM" id="Coils"/>
    </source>
</evidence>
<dbReference type="InterPro" id="IPR043138">
    <property type="entry name" value="GGT_lsub"/>
</dbReference>
<evidence type="ECO:0000259" key="5">
    <source>
        <dbReference type="PROSITE" id="PS50089"/>
    </source>
</evidence>
<dbReference type="CDD" id="cd16500">
    <property type="entry name" value="RING-HC_CARP"/>
    <property type="match status" value="1"/>
</dbReference>